<comment type="similarity">
    <text evidence="10">Belongs to the monovalent cation:proton antiporter 2 (CPA2) transporter (TC 2.A.37) family. CHX (TC 2.A.37.4) subfamily.</text>
</comment>
<sequence length="767" mass="86991">MENITKTFQYGGVDWLCEPWVGAGSLGIGRGENPLKFALPLLLLQISVFSIFSVSFQFLLRPFGKFAFLTQMLAGICLGPSVIGRNKQYMATFFYARSVYIIESFEAICFLFICYITTCQVDTRMIKRVGKLAFINGILLFLIPFVWGQFAAILISKRLKSGPAGIPPVEFHHVAIVQSTMFFQVVYGVLSSLKMLNTEPGRLALASMMVHDCLSWCFFMLNIAIKLNVDLPNKNRAAFLSVLQMIMILVIAYVFRPLMLWMKNRTPEGHSLKASYLSVICVLLFISCLWAEFVGLPYFFGAVVLGLATPKRPPLGTGLSDKIGCFVWSVLMPCYVIGIGLNIDLSLFSWRDVIRFELLFGVVRFAKMIAIALPSLYYKVPLWHAILVGFIVNIQGLYDVQIYKQNFNYTKISSKSFGAMVMSATVNSTIFIVIVKKLYQTMSKRNPYKRRTVQHCRVEAPLRILTCFRNREAVRPVLDLVELSRPAIGSPLSVFAVNLEELNNHSLPLLIHHTQEISPFLVPSRRDQIVKAFHNFEKTNQETVLIECFTAVAPRKTMHEDVCAIAFDQETDIVILTLDAGIELWERLLCRNLLHNCPCSVALFIDRGRLPDFRFVPLKKLTINIGAIFLGGPDDREMLAYATRLASHPSVELQVFRLVDQNGVSPLRDMVERNHDMRVINVFRKENSEKNIIFREVRIEEAVNLLDLLRKEGDDFDLMMVGIRHEENLLMLEGLSEWSDMKELGEVGDVLISKDLELSVSVLAVQQ</sequence>
<feature type="transmembrane region" description="Helical" evidence="12">
    <location>
        <begin position="419"/>
        <end position="439"/>
    </location>
</feature>
<dbReference type="ExpressionAtlas" id="A0A178UD66">
    <property type="expression patterns" value="baseline and differential"/>
</dbReference>
<dbReference type="Proteomes" id="UP000426265">
    <property type="component" value="Unassembled WGS sequence"/>
</dbReference>
<evidence type="ECO:0000313" key="22">
    <source>
        <dbReference type="Proteomes" id="UP000516314"/>
    </source>
</evidence>
<evidence type="ECO:0000313" key="15">
    <source>
        <dbReference type="EMBL" id="CAA0400041.1"/>
    </source>
</evidence>
<organism evidence="17 19">
    <name type="scientific">Arabidopsis thaliana</name>
    <name type="common">Mouse-ear cress</name>
    <dbReference type="NCBI Taxonomy" id="3702"/>
    <lineage>
        <taxon>Eukaryota</taxon>
        <taxon>Viridiplantae</taxon>
        <taxon>Streptophyta</taxon>
        <taxon>Embryophyta</taxon>
        <taxon>Tracheophyta</taxon>
        <taxon>Spermatophyta</taxon>
        <taxon>Magnoliopsida</taxon>
        <taxon>eudicotyledons</taxon>
        <taxon>Gunneridae</taxon>
        <taxon>Pentapetalae</taxon>
        <taxon>rosids</taxon>
        <taxon>malvids</taxon>
        <taxon>Brassicales</taxon>
        <taxon>Brassicaceae</taxon>
        <taxon>Camelineae</taxon>
        <taxon>Arabidopsis</taxon>
    </lineage>
</organism>
<keyword evidence="2" id="KW-0813">Transport</keyword>
<evidence type="ECO:0000256" key="7">
    <source>
        <dbReference type="ARBA" id="ARBA00022989"/>
    </source>
</evidence>
<accession>A0A5S9Y1B8</accession>
<dbReference type="EMBL" id="CACSHJ010000096">
    <property type="protein sequence ID" value="CAA0400041.1"/>
    <property type="molecule type" value="Genomic_DNA"/>
</dbReference>
<protein>
    <submittedName>
        <fullName evidence="16">(thale cress) hypothetical protein</fullName>
    </submittedName>
    <submittedName>
        <fullName evidence="17">CHX27</fullName>
    </submittedName>
</protein>
<keyword evidence="5 12" id="KW-0812">Transmembrane</keyword>
<dbReference type="InterPro" id="IPR057290">
    <property type="entry name" value="CHX17_C"/>
</dbReference>
<dbReference type="PANTHER" id="PTHR32468:SF96">
    <property type="entry name" value="CATION_H(+) ANTIPORTER 26-RELATED"/>
    <property type="match status" value="1"/>
</dbReference>
<evidence type="ECO:0000313" key="20">
    <source>
        <dbReference type="Proteomes" id="UP000426265"/>
    </source>
</evidence>
<dbReference type="EMBL" id="LR881470">
    <property type="protein sequence ID" value="CAD5330525.1"/>
    <property type="molecule type" value="Genomic_DNA"/>
</dbReference>
<dbReference type="OMA" id="FICYITT"/>
<feature type="transmembrane region" description="Helical" evidence="12">
    <location>
        <begin position="203"/>
        <end position="225"/>
    </location>
</feature>
<dbReference type="GO" id="GO:0015297">
    <property type="term" value="F:antiporter activity"/>
    <property type="evidence" value="ECO:0007669"/>
    <property type="project" value="UniProtKB-KW"/>
</dbReference>
<accession>A0A178UD66</accession>
<dbReference type="GO" id="GO:0016020">
    <property type="term" value="C:membrane"/>
    <property type="evidence" value="ECO:0007669"/>
    <property type="project" value="UniProtKB-SubCell"/>
</dbReference>
<dbReference type="Gene3D" id="1.20.1530.20">
    <property type="match status" value="1"/>
</dbReference>
<evidence type="ECO:0000256" key="10">
    <source>
        <dbReference type="ARBA" id="ARBA00038341"/>
    </source>
</evidence>
<feature type="transmembrane region" description="Helical" evidence="12">
    <location>
        <begin position="276"/>
        <end position="306"/>
    </location>
</feature>
<dbReference type="Proteomes" id="UP000078284">
    <property type="component" value="Chromosome 5"/>
</dbReference>
<feature type="domain" description="Cation/H(+) antiporter C-terminal" evidence="14">
    <location>
        <begin position="624"/>
        <end position="767"/>
    </location>
</feature>
<evidence type="ECO:0000313" key="16">
    <source>
        <dbReference type="EMBL" id="CAD5330525.1"/>
    </source>
</evidence>
<evidence type="ECO:0000256" key="1">
    <source>
        <dbReference type="ARBA" id="ARBA00004141"/>
    </source>
</evidence>
<feature type="transmembrane region" description="Helical" evidence="12">
    <location>
        <begin position="326"/>
        <end position="346"/>
    </location>
</feature>
<dbReference type="Pfam" id="PF23259">
    <property type="entry name" value="CHX17_C"/>
    <property type="match status" value="1"/>
</dbReference>
<dbReference type="SMR" id="A0A178UD66"/>
<reference evidence="15 21" key="3">
    <citation type="submission" date="2019-12" db="EMBL/GenBank/DDBJ databases">
        <authorList>
            <person name="Jiao W.-B."/>
            <person name="Schneeberger K."/>
        </authorList>
    </citation>
    <scope>NUCLEOTIDE SEQUENCE [LARGE SCALE GENOMIC DNA]</scope>
    <source>
        <strain evidence="20">cv. An-1</strain>
        <strain evidence="21">cv. C24</strain>
    </source>
</reference>
<dbReference type="InterPro" id="IPR050794">
    <property type="entry name" value="CPA2_transporter"/>
</dbReference>
<dbReference type="GO" id="GO:1902600">
    <property type="term" value="P:proton transmembrane transport"/>
    <property type="evidence" value="ECO:0007669"/>
    <property type="project" value="InterPro"/>
</dbReference>
<dbReference type="PANTHER" id="PTHR32468">
    <property type="entry name" value="CATION/H + ANTIPORTER"/>
    <property type="match status" value="1"/>
</dbReference>
<dbReference type="Proteomes" id="UP000434276">
    <property type="component" value="Unassembled WGS sequence"/>
</dbReference>
<dbReference type="InterPro" id="IPR038770">
    <property type="entry name" value="Na+/solute_symporter_sf"/>
</dbReference>
<dbReference type="Proteomes" id="UP000516314">
    <property type="component" value="Chromosome 5"/>
</dbReference>
<reference evidence="19" key="1">
    <citation type="journal article" date="2016" name="Proc. Natl. Acad. Sci. U.S.A.">
        <title>Chromosome-level assembly of Arabidopsis thaliana Ler reveals the extent of translocation and inversion polymorphisms.</title>
        <authorList>
            <person name="Zapata L."/>
            <person name="Ding J."/>
            <person name="Willing E.M."/>
            <person name="Hartwig B."/>
            <person name="Bezdan D."/>
            <person name="Jiao W.B."/>
            <person name="Patel V."/>
            <person name="Velikkakam James G."/>
            <person name="Koornneef M."/>
            <person name="Ossowski S."/>
            <person name="Schneeberger K."/>
        </authorList>
    </citation>
    <scope>NUCLEOTIDE SEQUENCE [LARGE SCALE GENOMIC DNA]</scope>
    <source>
        <strain evidence="19">cv. Landsberg erecta</strain>
    </source>
</reference>
<evidence type="ECO:0000256" key="2">
    <source>
        <dbReference type="ARBA" id="ARBA00022448"/>
    </source>
</evidence>
<dbReference type="InterPro" id="IPR006153">
    <property type="entry name" value="Cation/H_exchanger_TM"/>
</dbReference>
<evidence type="ECO:0000256" key="5">
    <source>
        <dbReference type="ARBA" id="ARBA00022692"/>
    </source>
</evidence>
<reference evidence="17" key="2">
    <citation type="submission" date="2016-03" db="EMBL/GenBank/DDBJ databases">
        <title>Full-length assembly of Arabidopsis thaliana Ler reveals the complement of translocations and inversions.</title>
        <authorList>
            <person name="Zapata L."/>
            <person name="Schneeberger K."/>
            <person name="Ossowski S."/>
        </authorList>
    </citation>
    <scope>NUCLEOTIDE SEQUENCE [LARGE SCALE GENOMIC DNA]</scope>
    <source>
        <tissue evidence="17">Leaf</tissue>
    </source>
</reference>
<evidence type="ECO:0000256" key="9">
    <source>
        <dbReference type="ARBA" id="ARBA00023136"/>
    </source>
</evidence>
<keyword evidence="3" id="KW-0050">Antiport</keyword>
<feature type="domain" description="Cation/H+ exchanger transmembrane" evidence="13">
    <location>
        <begin position="55"/>
        <end position="393"/>
    </location>
</feature>
<dbReference type="KEGG" id="ath:AT5G01690"/>
<comment type="subcellular location">
    <subcellularLocation>
        <location evidence="1">Membrane</location>
        <topology evidence="1">Multi-pass membrane protein</topology>
    </subcellularLocation>
</comment>
<keyword evidence="9 12" id="KW-0472">Membrane</keyword>
<evidence type="ECO:0000256" key="12">
    <source>
        <dbReference type="SAM" id="Phobius"/>
    </source>
</evidence>
<dbReference type="GO" id="GO:0006813">
    <property type="term" value="P:potassium ion transport"/>
    <property type="evidence" value="ECO:0007669"/>
    <property type="project" value="UniProtKB-KW"/>
</dbReference>
<feature type="transmembrane region" description="Helical" evidence="12">
    <location>
        <begin position="237"/>
        <end position="255"/>
    </location>
</feature>
<feature type="transmembrane region" description="Helical" evidence="12">
    <location>
        <begin position="95"/>
        <end position="117"/>
    </location>
</feature>
<dbReference type="EMBL" id="CACRSJ010000110">
    <property type="protein sequence ID" value="VYS65550.1"/>
    <property type="molecule type" value="Genomic_DNA"/>
</dbReference>
<evidence type="ECO:0000256" key="6">
    <source>
        <dbReference type="ARBA" id="ARBA00022958"/>
    </source>
</evidence>
<keyword evidence="4" id="KW-0633">Potassium transport</keyword>
<evidence type="ECO:0000259" key="14">
    <source>
        <dbReference type="Pfam" id="PF23259"/>
    </source>
</evidence>
<gene>
    <name evidence="17" type="ordered locus">AXX17_At5g00760</name>
    <name evidence="18" type="ORF">AN1_LOCUS20956</name>
    <name evidence="16" type="ORF">AT9943_LOCUS18059</name>
    <name evidence="15" type="ORF">C24_LOCUS20854</name>
</gene>
<evidence type="ECO:0000313" key="17">
    <source>
        <dbReference type="EMBL" id="OAO90631.1"/>
    </source>
</evidence>
<dbReference type="AlphaFoldDB" id="A0A178UD66"/>
<feature type="transmembrane region" description="Helical" evidence="12">
    <location>
        <begin position="37"/>
        <end position="59"/>
    </location>
</feature>
<reference evidence="16 22" key="4">
    <citation type="submission" date="2020-09" db="EMBL/GenBank/DDBJ databases">
        <authorList>
            <person name="Ashkenazy H."/>
        </authorList>
    </citation>
    <scope>NUCLEOTIDE SEQUENCE [LARGE SCALE GENOMIC DNA]</scope>
    <source>
        <strain evidence="22">cv. Cdm-0</strain>
    </source>
</reference>
<evidence type="ECO:0000259" key="13">
    <source>
        <dbReference type="Pfam" id="PF00999"/>
    </source>
</evidence>
<evidence type="ECO:0000256" key="11">
    <source>
        <dbReference type="ARBA" id="ARBA00054890"/>
    </source>
</evidence>
<dbReference type="Pfam" id="PF00999">
    <property type="entry name" value="Na_H_Exchanger"/>
    <property type="match status" value="1"/>
</dbReference>
<evidence type="ECO:0000313" key="19">
    <source>
        <dbReference type="Proteomes" id="UP000078284"/>
    </source>
</evidence>
<feature type="transmembrane region" description="Helical" evidence="12">
    <location>
        <begin position="66"/>
        <end position="83"/>
    </location>
</feature>
<evidence type="ECO:0000313" key="18">
    <source>
        <dbReference type="EMBL" id="VYS65550.1"/>
    </source>
</evidence>
<dbReference type="EMBL" id="LUHQ01000005">
    <property type="protein sequence ID" value="OAO90631.1"/>
    <property type="molecule type" value="Genomic_DNA"/>
</dbReference>
<dbReference type="OrthoDB" id="1868135at2759"/>
<name>A0A178UD66_ARATH</name>
<evidence type="ECO:0000256" key="4">
    <source>
        <dbReference type="ARBA" id="ARBA00022538"/>
    </source>
</evidence>
<evidence type="ECO:0000256" key="3">
    <source>
        <dbReference type="ARBA" id="ARBA00022449"/>
    </source>
</evidence>
<dbReference type="FunFam" id="1.20.1530.20:FF:000022">
    <property type="entry name" value="Cation/H(+) antiporter 24"/>
    <property type="match status" value="1"/>
</dbReference>
<feature type="transmembrane region" description="Helical" evidence="12">
    <location>
        <begin position="129"/>
        <end position="155"/>
    </location>
</feature>
<proteinExistence type="inferred from homology"/>
<evidence type="ECO:0000313" key="21">
    <source>
        <dbReference type="Proteomes" id="UP000434276"/>
    </source>
</evidence>
<keyword evidence="6" id="KW-0630">Potassium</keyword>
<keyword evidence="7 12" id="KW-1133">Transmembrane helix</keyword>
<keyword evidence="8" id="KW-0406">Ion transport</keyword>
<comment type="function">
    <text evidence="11">May operate as a cation/H(+) antiporter.</text>
</comment>
<feature type="transmembrane region" description="Helical" evidence="12">
    <location>
        <begin position="175"/>
        <end position="196"/>
    </location>
</feature>
<evidence type="ECO:0000256" key="8">
    <source>
        <dbReference type="ARBA" id="ARBA00023065"/>
    </source>
</evidence>